<keyword evidence="2" id="KW-1185">Reference proteome</keyword>
<dbReference type="AlphaFoldDB" id="A0A9P4HBI2"/>
<sequence>MCATTGELFPLLQHLWRNPSALCEVTFTDAGRSLEIRPEKEPQRALVRIDPLSIKDLVRKGTFVNSVFLGVGEDLSERFKGTVSYTMNGEHWIHRKFKAAEDATVRWIPQVPLTATLRIWTIPNDVVVKIFEYAASNMEELVFDAGMSYIWLNVVIAGKSTLAESRIKLDGLMGMICHSKGPQLSDTTKIHIALASTPGGRTSDMVSMLTMGDLRKQLILYFTDLLYQMDKYQWPWQPELWIDRTGVIVDKCITPDGFPCADADSWDCSVSGESFMSIALLVEDRYSAVPSDMRVTLIPAKDACIAHGKC</sequence>
<comment type="caution">
    <text evidence="1">The sequence shown here is derived from an EMBL/GenBank/DDBJ whole genome shotgun (WGS) entry which is preliminary data.</text>
</comment>
<evidence type="ECO:0000313" key="2">
    <source>
        <dbReference type="Proteomes" id="UP000799777"/>
    </source>
</evidence>
<accession>A0A9P4HBI2</accession>
<gene>
    <name evidence="1" type="ORF">EK21DRAFT_88878</name>
</gene>
<dbReference type="EMBL" id="ML978189">
    <property type="protein sequence ID" value="KAF2030560.1"/>
    <property type="molecule type" value="Genomic_DNA"/>
</dbReference>
<protein>
    <submittedName>
        <fullName evidence="1">Uncharacterized protein</fullName>
    </submittedName>
</protein>
<name>A0A9P4HBI2_9PLEO</name>
<proteinExistence type="predicted"/>
<reference evidence="1" key="1">
    <citation type="journal article" date="2020" name="Stud. Mycol.">
        <title>101 Dothideomycetes genomes: a test case for predicting lifestyles and emergence of pathogens.</title>
        <authorList>
            <person name="Haridas S."/>
            <person name="Albert R."/>
            <person name="Binder M."/>
            <person name="Bloem J."/>
            <person name="Labutti K."/>
            <person name="Salamov A."/>
            <person name="Andreopoulos B."/>
            <person name="Baker S."/>
            <person name="Barry K."/>
            <person name="Bills G."/>
            <person name="Bluhm B."/>
            <person name="Cannon C."/>
            <person name="Castanera R."/>
            <person name="Culley D."/>
            <person name="Daum C."/>
            <person name="Ezra D."/>
            <person name="Gonzalez J."/>
            <person name="Henrissat B."/>
            <person name="Kuo A."/>
            <person name="Liang C."/>
            <person name="Lipzen A."/>
            <person name="Lutzoni F."/>
            <person name="Magnuson J."/>
            <person name="Mondo S."/>
            <person name="Nolan M."/>
            <person name="Ohm R."/>
            <person name="Pangilinan J."/>
            <person name="Park H.-J."/>
            <person name="Ramirez L."/>
            <person name="Alfaro M."/>
            <person name="Sun H."/>
            <person name="Tritt A."/>
            <person name="Yoshinaga Y."/>
            <person name="Zwiers L.-H."/>
            <person name="Turgeon B."/>
            <person name="Goodwin S."/>
            <person name="Spatafora J."/>
            <person name="Crous P."/>
            <person name="Grigoriev I."/>
        </authorList>
    </citation>
    <scope>NUCLEOTIDE SEQUENCE</scope>
    <source>
        <strain evidence="1">CBS 110217</strain>
    </source>
</reference>
<dbReference type="Proteomes" id="UP000799777">
    <property type="component" value="Unassembled WGS sequence"/>
</dbReference>
<evidence type="ECO:0000313" key="1">
    <source>
        <dbReference type="EMBL" id="KAF2030560.1"/>
    </source>
</evidence>
<organism evidence="1 2">
    <name type="scientific">Setomelanomma holmii</name>
    <dbReference type="NCBI Taxonomy" id="210430"/>
    <lineage>
        <taxon>Eukaryota</taxon>
        <taxon>Fungi</taxon>
        <taxon>Dikarya</taxon>
        <taxon>Ascomycota</taxon>
        <taxon>Pezizomycotina</taxon>
        <taxon>Dothideomycetes</taxon>
        <taxon>Pleosporomycetidae</taxon>
        <taxon>Pleosporales</taxon>
        <taxon>Pleosporineae</taxon>
        <taxon>Phaeosphaeriaceae</taxon>
        <taxon>Setomelanomma</taxon>
    </lineage>
</organism>